<proteinExistence type="predicted"/>
<evidence type="ECO:0000313" key="2">
    <source>
        <dbReference type="Proteomes" id="UP000682204"/>
    </source>
</evidence>
<keyword evidence="2" id="KW-1185">Reference proteome</keyword>
<name>A0ACD1DUY4_9BACT</name>
<dbReference type="EMBL" id="CP074691">
    <property type="protein sequence ID" value="QVL35967.1"/>
    <property type="molecule type" value="Genomic_DNA"/>
</dbReference>
<gene>
    <name evidence="1" type="ORF">KIH16_12615</name>
</gene>
<protein>
    <submittedName>
        <fullName evidence="1">Efflux transporter outer membrane subunit</fullName>
    </submittedName>
</protein>
<sequence length="524" mass="56756">MKKGIIAAMLVLLFGLFSGAWADSKPLSGDVELEKGEWTALARRYPMPYRGPSENPEAPSPEILAHWWDVLGDETLTELVLASLEGNRDIVTARSRFAEARATLGISKSALLPWLDGGTAITRSRTGEDATADQKQVGPRDSYSLAIDASWELDISGGQTQKIKAGAADLQAEYGALHGAWVSLASEVALNYVSLRTLQKRLVVAENNLALQRATVELLQSQYDSGLSDELALSQARYTMEGTRSAIPPLRASIEEAMNRLAVLVGQVPGSLAERLGDYRPLPKPDLALLVGIPAEALRQRPDIYEAERRLVAQVARKKAAQTDFWPKLNLLGSIGLESLSSARGLSASDGFGFSFGPQLSWPIFHGSAIRDNIRVQTAKEEQALAAYEQTVLEAVADVRDALTAETQERHRNLYLSRAVDAAQTARQVAEDRYGHGLTDFNNVISAQSALLDLEEQHAVSEGEMLANVIRLFKALGGGWAPLAEGEASPPAVAEKAPRGVELSDESQAYLEAIRKDLKGKTQP</sequence>
<evidence type="ECO:0000313" key="1">
    <source>
        <dbReference type="EMBL" id="QVL35967.1"/>
    </source>
</evidence>
<reference evidence="1" key="1">
    <citation type="submission" date="2021-05" db="EMBL/GenBank/DDBJ databases">
        <title>An isolated secondary fermenter in methanogenic hydrocarbon-degrading communities.</title>
        <authorList>
            <person name="Liu Y.-F."/>
            <person name="Liu Z.-l."/>
        </authorList>
    </citation>
    <scope>NUCLEOTIDE SEQUENCE</scope>
    <source>
        <strain evidence="1">L-13</strain>
    </source>
</reference>
<organism evidence="1 2">
    <name type="scientific">Aminirod propionatiphilus</name>
    <dbReference type="NCBI Taxonomy" id="3415223"/>
    <lineage>
        <taxon>Bacteria</taxon>
        <taxon>Thermotogati</taxon>
        <taxon>Synergistota</taxon>
        <taxon>Synergistia</taxon>
        <taxon>Synergistales</taxon>
        <taxon>Aminiphilaceae</taxon>
        <taxon>Aminirod</taxon>
    </lineage>
</organism>
<accession>A0ACD1DUY4</accession>
<dbReference type="Proteomes" id="UP000682204">
    <property type="component" value="Chromosome"/>
</dbReference>